<feature type="region of interest" description="Disordered" evidence="1">
    <location>
        <begin position="160"/>
        <end position="183"/>
    </location>
</feature>
<evidence type="ECO:0000256" key="1">
    <source>
        <dbReference type="SAM" id="MobiDB-lite"/>
    </source>
</evidence>
<dbReference type="OrthoDB" id="8030658at2759"/>
<keyword evidence="3" id="KW-1185">Reference proteome</keyword>
<evidence type="ECO:0000313" key="2">
    <source>
        <dbReference type="EMBL" id="CAH0562760.1"/>
    </source>
</evidence>
<sequence>MKKEKIELDSQITFENFTELLKKEEYFTKLYSLKVKQSALDMLEEHLNKDQWRRSNCSSFTETTSIASTTLDSNTGTTSCYIQKRKNDTLYSLNVESPSGNETVKLEVYPSNKICELPKQEWWRHASTKAIFTIPSCVDPLKMTLDQLLVQAGKLIKSQPGNKVERKKIGSSSGYGNTRQAPY</sequence>
<dbReference type="Proteomes" id="UP001154078">
    <property type="component" value="Chromosome 8"/>
</dbReference>
<name>A0A9P0BER4_BRAAE</name>
<accession>A0A9P0BER4</accession>
<reference evidence="2" key="1">
    <citation type="submission" date="2021-12" db="EMBL/GenBank/DDBJ databases">
        <authorList>
            <person name="King R."/>
        </authorList>
    </citation>
    <scope>NUCLEOTIDE SEQUENCE</scope>
</reference>
<dbReference type="EMBL" id="OV121139">
    <property type="protein sequence ID" value="CAH0562760.1"/>
    <property type="molecule type" value="Genomic_DNA"/>
</dbReference>
<gene>
    <name evidence="2" type="ORF">MELIAE_LOCUS11783</name>
</gene>
<feature type="compositionally biased region" description="Polar residues" evidence="1">
    <location>
        <begin position="170"/>
        <end position="183"/>
    </location>
</feature>
<organism evidence="2 3">
    <name type="scientific">Brassicogethes aeneus</name>
    <name type="common">Rape pollen beetle</name>
    <name type="synonym">Meligethes aeneus</name>
    <dbReference type="NCBI Taxonomy" id="1431903"/>
    <lineage>
        <taxon>Eukaryota</taxon>
        <taxon>Metazoa</taxon>
        <taxon>Ecdysozoa</taxon>
        <taxon>Arthropoda</taxon>
        <taxon>Hexapoda</taxon>
        <taxon>Insecta</taxon>
        <taxon>Pterygota</taxon>
        <taxon>Neoptera</taxon>
        <taxon>Endopterygota</taxon>
        <taxon>Coleoptera</taxon>
        <taxon>Polyphaga</taxon>
        <taxon>Cucujiformia</taxon>
        <taxon>Nitidulidae</taxon>
        <taxon>Meligethinae</taxon>
        <taxon>Brassicogethes</taxon>
    </lineage>
</organism>
<protein>
    <submittedName>
        <fullName evidence="2">Uncharacterized protein</fullName>
    </submittedName>
</protein>
<proteinExistence type="predicted"/>
<dbReference type="AlphaFoldDB" id="A0A9P0BER4"/>
<evidence type="ECO:0000313" key="3">
    <source>
        <dbReference type="Proteomes" id="UP001154078"/>
    </source>
</evidence>